<dbReference type="EMBL" id="ATHI01000028">
    <property type="protein sequence ID" value="EPR31534.1"/>
    <property type="molecule type" value="Genomic_DNA"/>
</dbReference>
<evidence type="ECO:0000313" key="11">
    <source>
        <dbReference type="EMBL" id="EPR31534.1"/>
    </source>
</evidence>
<keyword evidence="12" id="KW-1185">Reference proteome</keyword>
<dbReference type="PANTHER" id="PTHR30572">
    <property type="entry name" value="MEMBRANE COMPONENT OF TRANSPORTER-RELATED"/>
    <property type="match status" value="1"/>
</dbReference>
<dbReference type="SUPFAM" id="SSF53187">
    <property type="entry name" value="Zn-dependent exopeptidases"/>
    <property type="match status" value="1"/>
</dbReference>
<gene>
    <name evidence="11" type="ORF">dsat_0858</name>
</gene>
<keyword evidence="8" id="KW-0732">Signal</keyword>
<dbReference type="PATRIC" id="fig|1121439.3.peg.2227"/>
<dbReference type="GO" id="GO:0005886">
    <property type="term" value="C:plasma membrane"/>
    <property type="evidence" value="ECO:0007669"/>
    <property type="project" value="UniProtKB-SubCell"/>
</dbReference>
<feature type="transmembrane region" description="Helical" evidence="7">
    <location>
        <begin position="922"/>
        <end position="940"/>
    </location>
</feature>
<dbReference type="Pfam" id="PF02687">
    <property type="entry name" value="FtsX"/>
    <property type="match status" value="1"/>
</dbReference>
<comment type="caution">
    <text evidence="11">The sequence shown here is derived from an EMBL/GenBank/DDBJ whole genome shotgun (WGS) entry which is preliminary data.</text>
</comment>
<evidence type="ECO:0000259" key="9">
    <source>
        <dbReference type="Pfam" id="PF02687"/>
    </source>
</evidence>
<keyword evidence="4 7" id="KW-1133">Transmembrane helix</keyword>
<dbReference type="Gene3D" id="3.50.30.30">
    <property type="match status" value="1"/>
</dbReference>
<dbReference type="PANTHER" id="PTHR30572:SF4">
    <property type="entry name" value="ABC TRANSPORTER PERMEASE YTRF"/>
    <property type="match status" value="1"/>
</dbReference>
<accession>S7UCC5</accession>
<evidence type="ECO:0000256" key="5">
    <source>
        <dbReference type="ARBA" id="ARBA00023136"/>
    </source>
</evidence>
<dbReference type="eggNOG" id="COG2234">
    <property type="taxonomic scope" value="Bacteria"/>
</dbReference>
<dbReference type="RefSeq" id="WP_020887555.1">
    <property type="nucleotide sequence ID" value="NZ_ATHI01000028.1"/>
</dbReference>
<keyword evidence="5 7" id="KW-0472">Membrane</keyword>
<dbReference type="Gene3D" id="3.40.630.10">
    <property type="entry name" value="Zn peptidases"/>
    <property type="match status" value="1"/>
</dbReference>
<dbReference type="STRING" id="1121439.dsat_0858"/>
<dbReference type="Pfam" id="PF04389">
    <property type="entry name" value="Peptidase_M28"/>
    <property type="match status" value="1"/>
</dbReference>
<protein>
    <submittedName>
        <fullName evidence="11">Uncharacterized protein</fullName>
    </submittedName>
</protein>
<name>S7UCC5_9BACT</name>
<feature type="domain" description="Peptidase M28" evidence="10">
    <location>
        <begin position="222"/>
        <end position="304"/>
    </location>
</feature>
<dbReference type="Proteomes" id="UP000014975">
    <property type="component" value="Unassembled WGS sequence"/>
</dbReference>
<feature type="chain" id="PRO_5004545273" evidence="8">
    <location>
        <begin position="23"/>
        <end position="1598"/>
    </location>
</feature>
<evidence type="ECO:0000313" key="12">
    <source>
        <dbReference type="Proteomes" id="UP000014975"/>
    </source>
</evidence>
<evidence type="ECO:0000256" key="8">
    <source>
        <dbReference type="SAM" id="SignalP"/>
    </source>
</evidence>
<feature type="transmembrane region" description="Helical" evidence="7">
    <location>
        <begin position="1389"/>
        <end position="1411"/>
    </location>
</feature>
<evidence type="ECO:0000256" key="6">
    <source>
        <dbReference type="ARBA" id="ARBA00038076"/>
    </source>
</evidence>
<dbReference type="InterPro" id="IPR003838">
    <property type="entry name" value="ABC3_permease_C"/>
</dbReference>
<feature type="transmembrane region" description="Helical" evidence="7">
    <location>
        <begin position="946"/>
        <end position="973"/>
    </location>
</feature>
<keyword evidence="3 7" id="KW-0812">Transmembrane</keyword>
<evidence type="ECO:0000256" key="7">
    <source>
        <dbReference type="SAM" id="Phobius"/>
    </source>
</evidence>
<reference evidence="11 12" key="1">
    <citation type="journal article" date="2013" name="Genome Announc.">
        <title>Draft genome sequences for three mercury-methylating, sulfate-reducing bacteria.</title>
        <authorList>
            <person name="Brown S.D."/>
            <person name="Hurt R.A.Jr."/>
            <person name="Gilmour C.C."/>
            <person name="Elias D.A."/>
        </authorList>
    </citation>
    <scope>NUCLEOTIDE SEQUENCE [LARGE SCALE GENOMIC DNA]</scope>
    <source>
        <strain evidence="11 12">DSM 16529</strain>
    </source>
</reference>
<evidence type="ECO:0000256" key="3">
    <source>
        <dbReference type="ARBA" id="ARBA00022692"/>
    </source>
</evidence>
<evidence type="ECO:0000256" key="2">
    <source>
        <dbReference type="ARBA" id="ARBA00022475"/>
    </source>
</evidence>
<comment type="similarity">
    <text evidence="6">Belongs to the ABC-4 integral membrane protein family.</text>
</comment>
<organism evidence="11 12">
    <name type="scientific">Alkalidesulfovibrio alkalitolerans DSM 16529</name>
    <dbReference type="NCBI Taxonomy" id="1121439"/>
    <lineage>
        <taxon>Bacteria</taxon>
        <taxon>Pseudomonadati</taxon>
        <taxon>Thermodesulfobacteriota</taxon>
        <taxon>Desulfovibrionia</taxon>
        <taxon>Desulfovibrionales</taxon>
        <taxon>Desulfovibrionaceae</taxon>
        <taxon>Alkalidesulfovibrio</taxon>
    </lineage>
</organism>
<feature type="transmembrane region" description="Helical" evidence="7">
    <location>
        <begin position="890"/>
        <end position="915"/>
    </location>
</feature>
<feature type="domain" description="ABC3 transporter permease C-terminal" evidence="9">
    <location>
        <begin position="1310"/>
        <end position="1417"/>
    </location>
</feature>
<proteinExistence type="inferred from homology"/>
<keyword evidence="2" id="KW-1003">Cell membrane</keyword>
<dbReference type="eggNOG" id="COG0577">
    <property type="taxonomic scope" value="Bacteria"/>
</dbReference>
<dbReference type="OrthoDB" id="9773692at2"/>
<feature type="transmembrane region" description="Helical" evidence="7">
    <location>
        <begin position="1018"/>
        <end position="1036"/>
    </location>
</feature>
<evidence type="ECO:0000256" key="1">
    <source>
        <dbReference type="ARBA" id="ARBA00004651"/>
    </source>
</evidence>
<feature type="signal peptide" evidence="8">
    <location>
        <begin position="1"/>
        <end position="22"/>
    </location>
</feature>
<dbReference type="GO" id="GO:0022857">
    <property type="term" value="F:transmembrane transporter activity"/>
    <property type="evidence" value="ECO:0007669"/>
    <property type="project" value="TreeGrafter"/>
</dbReference>
<dbReference type="InterPro" id="IPR007484">
    <property type="entry name" value="Peptidase_M28"/>
</dbReference>
<dbReference type="InterPro" id="IPR050250">
    <property type="entry name" value="Macrolide_Exporter_MacB"/>
</dbReference>
<sequence length="1598" mass="175245">MRRTAALLFTLAALLLAAAANAAPLDTVRALAAYGDRSTGTEGARLAAEHIAATFRDLGFETDRQVVLLPRRVYGESRLDFDAQGISLNLMPLEANSIHPQATPPGGASGPLVWTGGGSLAEMEGRPIAGAVVLMDIVSGKNWMNAASLGASAVIFVDPGESPRGFFTDKRELTPLDLPTFIISAADLESVIPGFRDAPDGIVSETVRLTCHSQWQQVRAENIYALVPGTSSALSEQLLVVEAFYDSEALVPGHSPGADEAASIAALLDIARRLKDTLPSRSVLLVATAGHAQGLAGVREFVSNVRAKGKRLMDLERDQQSRSETAKATLAVLEEIAAGRPMTALSPFESTLVAEALTVRIKDRIDQISTRLMRLRLEERDGDDALIRELASRRIRLRNLSETPDFTRLDPESLGMLREFVDEAIANQQAVATDADEQLESIRSGRKARSLMVQHDVSAWISLHLSTQGNGVGAFNYGFFYDIRPDRNRNPAYNLIERVLTQTADALATERGLDLFRDTLRPSRIRPWQTWFLDRPGLGGEVAALGGMLGLTLATVEDARPYWGTPYDVPERVDEEALQNQTELVAGLVQGLADHPDRLFSSLPREGLAEVEGRARFIRQGELFPDQPAPGTIVQVSLASAMMFAMVDASGNYRFNGLCDRKNTYHNAVIEAYRFDPESGRIIWAADKTQTGRRTYRLRIVRQFMQADLIMFAAAPITLFNLLEPRTFAYMTRINLFDGRRDAEPLKYWFSRIDSRDSTLASIFLENTTSLKMTLSDSVLTRKLILTGALGDDPEGDGYSPVEWPRILATEFRVASDMWALLAPRVENLETHGIVNERIRAMQEEGVAALKAAGQAFEEMRWSDFLEQSRASWALASRVYLDVEKTQRDVLLGVLFYIALFIPFAYCVERIVFAFADIHKRILGFLGVLGATIWGIYLVHPAFKLTYAPLVVILAFFIVGLSALVSIIIFLRFEKEMEKLQRRSQHGQASEVSHLKAFGAAFVIGVTNLRRRRVRTSLTVATLVILTFTIMSFTAVKSVRQTGAVHFSDSASYRGIMMKNLGWTNLPPEAGAIVTNAFTGRAVVAQRVWLENEDRTTSEVVPVVREGIRDEALGLIGLTAQEPAISGLDSVLVGGRWFAPDETRAVLLPSSLAKRLGIDPENPRQTEVLLWGMPFAVVGCFDGQRLDQFTDLDGESPTPVVFPSESLADLAAMQTEDLDSEGLSSFQGRYQHIPGEQVAIVPASMAMALGGRLKSLALAPDLTDQSVKTLAASLVDRFGLPLFAGDASGTFVYSASDSIDYSGVPNIVIPVFIAVLIVLNTMISSVYERKREIGVYTSVGMAPTHVSYLFIAEAVAFAVISAVLGYLLAQGAAALLSGTPIWSGMTANYSSLAGVSAMLLVIGVTLLSVVYPAKVAADIAIPDVNRSWTMPEGKGNEIFITLPFLLKQPEQGCVGGFLLDYYQAHQDVTHGLFCTDDIACTFACPMLPVKGSGTAVADEEADKCLNLRADVWLAPFDFGVKQTTELIFCPSEEQPGFLEIRIRIVRQTGEASIWKRLNKNFLNDLRKQLLVWRSLGDEERTGYETMLTEFMNRQHAQG</sequence>
<evidence type="ECO:0000259" key="10">
    <source>
        <dbReference type="Pfam" id="PF04389"/>
    </source>
</evidence>
<feature type="transmembrane region" description="Helical" evidence="7">
    <location>
        <begin position="1307"/>
        <end position="1327"/>
    </location>
</feature>
<feature type="transmembrane region" description="Helical" evidence="7">
    <location>
        <begin position="1348"/>
        <end position="1369"/>
    </location>
</feature>
<evidence type="ECO:0000256" key="4">
    <source>
        <dbReference type="ARBA" id="ARBA00022989"/>
    </source>
</evidence>
<comment type="subcellular location">
    <subcellularLocation>
        <location evidence="1">Cell membrane</location>
        <topology evidence="1">Multi-pass membrane protein</topology>
    </subcellularLocation>
</comment>